<comment type="subcellular location">
    <subcellularLocation>
        <location evidence="1">Membrane</location>
        <topology evidence="1">Single-pass type I membrane protein</topology>
    </subcellularLocation>
</comment>
<accession>A0A6V7PKH3</accession>
<dbReference type="PANTHER" id="PTHR47976">
    <property type="entry name" value="G-TYPE LECTIN S-RECEPTOR-LIKE SERINE/THREONINE-PROTEIN KINASE SD2-5"/>
    <property type="match status" value="1"/>
</dbReference>
<dbReference type="SUPFAM" id="SSF51110">
    <property type="entry name" value="alpha-D-mannose-specific plant lectins"/>
    <property type="match status" value="2"/>
</dbReference>
<dbReference type="PANTHER" id="PTHR47976:SF108">
    <property type="entry name" value="G-TYPE LECTIN S-RECEPTOR-LIKE SERINE_THREONINE-PROTEIN KINASE LECRK1"/>
    <property type="match status" value="1"/>
</dbReference>
<dbReference type="InterPro" id="IPR036426">
    <property type="entry name" value="Bulb-type_lectin_dom_sf"/>
</dbReference>
<comment type="catalytic activity">
    <reaction evidence="5">
        <text>L-threonyl-[protein] + ATP = O-phospho-L-threonyl-[protein] + ADP + H(+)</text>
        <dbReference type="Rhea" id="RHEA:46608"/>
        <dbReference type="Rhea" id="RHEA-COMP:11060"/>
        <dbReference type="Rhea" id="RHEA-COMP:11605"/>
        <dbReference type="ChEBI" id="CHEBI:15378"/>
        <dbReference type="ChEBI" id="CHEBI:30013"/>
        <dbReference type="ChEBI" id="CHEBI:30616"/>
        <dbReference type="ChEBI" id="CHEBI:61977"/>
        <dbReference type="ChEBI" id="CHEBI:456216"/>
        <dbReference type="EC" id="2.7.11.1"/>
    </reaction>
</comment>
<dbReference type="EMBL" id="LR862149">
    <property type="protein sequence ID" value="CAD1831331.1"/>
    <property type="molecule type" value="Genomic_DNA"/>
</dbReference>
<evidence type="ECO:0000313" key="10">
    <source>
        <dbReference type="EMBL" id="CAD1831331.1"/>
    </source>
</evidence>
<dbReference type="Gene3D" id="2.90.10.30">
    <property type="match status" value="1"/>
</dbReference>
<gene>
    <name evidence="10" type="ORF">CB5_LOCUS14542</name>
</gene>
<protein>
    <recommendedName>
        <fullName evidence="2">non-specific serine/threonine protein kinase</fullName>
        <ecNumber evidence="2">2.7.11.1</ecNumber>
    </recommendedName>
</protein>
<keyword evidence="4" id="KW-0675">Receptor</keyword>
<dbReference type="InterPro" id="IPR001480">
    <property type="entry name" value="Bulb-type_lectin_dom"/>
</dbReference>
<dbReference type="Pfam" id="PF08276">
    <property type="entry name" value="PAN_2"/>
    <property type="match status" value="1"/>
</dbReference>
<dbReference type="Pfam" id="PF01453">
    <property type="entry name" value="B_lectin"/>
    <property type="match status" value="1"/>
</dbReference>
<dbReference type="GO" id="GO:0016020">
    <property type="term" value="C:membrane"/>
    <property type="evidence" value="ECO:0007669"/>
    <property type="project" value="UniProtKB-SubCell"/>
</dbReference>
<dbReference type="FunFam" id="2.90.10.30:FF:000001">
    <property type="entry name" value="Serine/threonine-protein kinase"/>
    <property type="match status" value="1"/>
</dbReference>
<evidence type="ECO:0000256" key="5">
    <source>
        <dbReference type="ARBA" id="ARBA00047899"/>
    </source>
</evidence>
<feature type="transmembrane region" description="Helical" evidence="7">
    <location>
        <begin position="437"/>
        <end position="464"/>
    </location>
</feature>
<keyword evidence="7" id="KW-1133">Transmembrane helix</keyword>
<dbReference type="Gene3D" id="2.90.10.10">
    <property type="entry name" value="Bulb-type lectin domain"/>
    <property type="match status" value="1"/>
</dbReference>
<evidence type="ECO:0000256" key="6">
    <source>
        <dbReference type="ARBA" id="ARBA00048679"/>
    </source>
</evidence>
<dbReference type="PROSITE" id="PS50927">
    <property type="entry name" value="BULB_LECTIN"/>
    <property type="match status" value="1"/>
</dbReference>
<evidence type="ECO:0000256" key="3">
    <source>
        <dbReference type="ARBA" id="ARBA00022729"/>
    </source>
</evidence>
<dbReference type="SMART" id="SM00108">
    <property type="entry name" value="B_lectin"/>
    <property type="match status" value="1"/>
</dbReference>
<dbReference type="InterPro" id="IPR003609">
    <property type="entry name" value="Pan_app"/>
</dbReference>
<evidence type="ECO:0000256" key="7">
    <source>
        <dbReference type="SAM" id="Phobius"/>
    </source>
</evidence>
<feature type="domain" description="Bulb-type lectin" evidence="9">
    <location>
        <begin position="10"/>
        <end position="132"/>
    </location>
</feature>
<feature type="chain" id="PRO_5028183454" description="non-specific serine/threonine protein kinase" evidence="8">
    <location>
        <begin position="23"/>
        <end position="576"/>
    </location>
</feature>
<keyword evidence="7" id="KW-0812">Transmembrane</keyword>
<organism evidence="10">
    <name type="scientific">Ananas comosus var. bracteatus</name>
    <name type="common">red pineapple</name>
    <dbReference type="NCBI Taxonomy" id="296719"/>
    <lineage>
        <taxon>Eukaryota</taxon>
        <taxon>Viridiplantae</taxon>
        <taxon>Streptophyta</taxon>
        <taxon>Embryophyta</taxon>
        <taxon>Tracheophyta</taxon>
        <taxon>Spermatophyta</taxon>
        <taxon>Magnoliopsida</taxon>
        <taxon>Liliopsida</taxon>
        <taxon>Poales</taxon>
        <taxon>Bromeliaceae</taxon>
        <taxon>Bromelioideae</taxon>
        <taxon>Ananas</taxon>
    </lineage>
</organism>
<evidence type="ECO:0000259" key="9">
    <source>
        <dbReference type="PROSITE" id="PS50927"/>
    </source>
</evidence>
<dbReference type="InterPro" id="IPR051343">
    <property type="entry name" value="G-type_lectin_kinases/EP1-like"/>
</dbReference>
<sequence>MVMDAAILSLLFLFLLLLLGRGLSLVAAGSNQNLTVGSSLSSSGPNSSLSSPSGDFAFGFWPLDTNSSLFLLAVPTKSTLQLTQAGQLSLFDSNGQEVWSPDATNAIGVSLLDSGNLVLYDSSGALLWQSFQNPTDTILPGQSLGERSELRSKMADTDFSFGRFMLAVQDDGNLALYPVAIPTGSEYYAYWASNTQNATKLQLVFNSSGSLYYQVENGNQIPLMTLATVYSPTNFYQHATLDPDGALRLYTYPKNNNNSKSTDTWAVVGMLPINPCLTIQTDGGGGACGLNAYCNSDDDQSKQLDCKCVSGCKFVDTNRPYLGCTPNFTVQSCDEYQSSQYTFNEILNMDWPEDSYEYYAPTDEDTCRASCLADCFCSVAVFQGSKCSKKKMPLLNGRQGISVGGNALIKVPQTNASFLPHGSQNSITMVKKDRSTLILIISALLGSSGFLNMLFIIAMAIISFSICNRTKDKKNQIDPTILGKNVQTEAATEEAAVLAYWAHDCFRNGRLDLLVDGDEEAMIDVTRVERFVTVAIWCILEEPSLRPSMRKVAQMLEGAVAVPVPPDPSSYISSIV</sequence>
<evidence type="ECO:0000256" key="1">
    <source>
        <dbReference type="ARBA" id="ARBA00004479"/>
    </source>
</evidence>
<dbReference type="CDD" id="cd01098">
    <property type="entry name" value="PAN_AP_plant"/>
    <property type="match status" value="1"/>
</dbReference>
<proteinExistence type="predicted"/>
<evidence type="ECO:0000256" key="8">
    <source>
        <dbReference type="SAM" id="SignalP"/>
    </source>
</evidence>
<dbReference type="GO" id="GO:0004674">
    <property type="term" value="F:protein serine/threonine kinase activity"/>
    <property type="evidence" value="ECO:0007669"/>
    <property type="project" value="UniProtKB-EC"/>
</dbReference>
<name>A0A6V7PKH3_ANACO</name>
<feature type="signal peptide" evidence="8">
    <location>
        <begin position="1"/>
        <end position="22"/>
    </location>
</feature>
<reference evidence="10" key="1">
    <citation type="submission" date="2020-07" db="EMBL/GenBank/DDBJ databases">
        <authorList>
            <person name="Lin J."/>
        </authorList>
    </citation>
    <scope>NUCLEOTIDE SEQUENCE</scope>
</reference>
<dbReference type="Gene3D" id="1.10.510.10">
    <property type="entry name" value="Transferase(Phosphotransferase) domain 1"/>
    <property type="match status" value="1"/>
</dbReference>
<keyword evidence="7" id="KW-0472">Membrane</keyword>
<dbReference type="AlphaFoldDB" id="A0A6V7PKH3"/>
<evidence type="ECO:0000256" key="4">
    <source>
        <dbReference type="ARBA" id="ARBA00023170"/>
    </source>
</evidence>
<dbReference type="EC" id="2.7.11.1" evidence="2"/>
<keyword evidence="3 8" id="KW-0732">Signal</keyword>
<evidence type="ECO:0000256" key="2">
    <source>
        <dbReference type="ARBA" id="ARBA00012513"/>
    </source>
</evidence>
<dbReference type="GO" id="GO:0051707">
    <property type="term" value="P:response to other organism"/>
    <property type="evidence" value="ECO:0007669"/>
    <property type="project" value="UniProtKB-ARBA"/>
</dbReference>
<comment type="catalytic activity">
    <reaction evidence="6">
        <text>L-seryl-[protein] + ATP = O-phospho-L-seryl-[protein] + ADP + H(+)</text>
        <dbReference type="Rhea" id="RHEA:17989"/>
        <dbReference type="Rhea" id="RHEA-COMP:9863"/>
        <dbReference type="Rhea" id="RHEA-COMP:11604"/>
        <dbReference type="ChEBI" id="CHEBI:15378"/>
        <dbReference type="ChEBI" id="CHEBI:29999"/>
        <dbReference type="ChEBI" id="CHEBI:30616"/>
        <dbReference type="ChEBI" id="CHEBI:83421"/>
        <dbReference type="ChEBI" id="CHEBI:456216"/>
        <dbReference type="EC" id="2.7.11.1"/>
    </reaction>
</comment>